<gene>
    <name evidence="5" type="ORF">S7S_13980</name>
</gene>
<keyword evidence="2" id="KW-0238">DNA-binding</keyword>
<organism evidence="5 6">
    <name type="scientific">Isoalcanivorax pacificus W11-5</name>
    <dbReference type="NCBI Taxonomy" id="391936"/>
    <lineage>
        <taxon>Bacteria</taxon>
        <taxon>Pseudomonadati</taxon>
        <taxon>Pseudomonadota</taxon>
        <taxon>Gammaproteobacteria</taxon>
        <taxon>Oceanospirillales</taxon>
        <taxon>Alcanivoracaceae</taxon>
        <taxon>Isoalcanivorax</taxon>
    </lineage>
</organism>
<dbReference type="GO" id="GO:0003700">
    <property type="term" value="F:DNA-binding transcription factor activity"/>
    <property type="evidence" value="ECO:0007669"/>
    <property type="project" value="InterPro"/>
</dbReference>
<dbReference type="SUPFAM" id="SSF46689">
    <property type="entry name" value="Homeodomain-like"/>
    <property type="match status" value="1"/>
</dbReference>
<dbReference type="STRING" id="391936.S7S_13980"/>
<name>A0A0B4XRW3_9GAMM</name>
<keyword evidence="6" id="KW-1185">Reference proteome</keyword>
<dbReference type="PROSITE" id="PS01124">
    <property type="entry name" value="HTH_ARAC_FAMILY_2"/>
    <property type="match status" value="1"/>
</dbReference>
<dbReference type="Proteomes" id="UP000006764">
    <property type="component" value="Chromosome"/>
</dbReference>
<dbReference type="Pfam" id="PF12833">
    <property type="entry name" value="HTH_18"/>
    <property type="match status" value="1"/>
</dbReference>
<dbReference type="HOGENOM" id="CLU_047522_1_1_6"/>
<evidence type="ECO:0000256" key="3">
    <source>
        <dbReference type="ARBA" id="ARBA00023163"/>
    </source>
</evidence>
<dbReference type="EMBL" id="CP004387">
    <property type="protein sequence ID" value="AJD49208.1"/>
    <property type="molecule type" value="Genomic_DNA"/>
</dbReference>
<dbReference type="InterPro" id="IPR020449">
    <property type="entry name" value="Tscrpt_reg_AraC-type_HTH"/>
</dbReference>
<feature type="domain" description="HTH araC/xylS-type" evidence="4">
    <location>
        <begin position="242"/>
        <end position="340"/>
    </location>
</feature>
<dbReference type="OrthoDB" id="5722175at2"/>
<dbReference type="SMART" id="SM00342">
    <property type="entry name" value="HTH_ARAC"/>
    <property type="match status" value="1"/>
</dbReference>
<dbReference type="PRINTS" id="PR00032">
    <property type="entry name" value="HTHARAC"/>
</dbReference>
<reference evidence="5 6" key="1">
    <citation type="journal article" date="2012" name="J. Bacteriol.">
        <title>Genome sequence of an alkane-degrading bacterium, Alcanivorax pacificus type strain W11-5, isolated from deep sea sediment.</title>
        <authorList>
            <person name="Lai Q."/>
            <person name="Shao Z."/>
        </authorList>
    </citation>
    <scope>NUCLEOTIDE SEQUENCE [LARGE SCALE GENOMIC DNA]</scope>
    <source>
        <strain evidence="5 6">W11-5</strain>
    </source>
</reference>
<accession>A0A0B4XRW3</accession>
<dbReference type="AlphaFoldDB" id="A0A0B4XRW3"/>
<evidence type="ECO:0000259" key="4">
    <source>
        <dbReference type="PROSITE" id="PS01124"/>
    </source>
</evidence>
<sequence>MQIDPDLAGEPQSLSAAYITSVLPPLLDRYGLTRDAVLARAGIDPLQLARADTLVPMVDALRLFLVILEQTGDEGLGFEAGRCVQPRSYQVLGYAVLSSASLGEAIQRLLRFEKLAGNLGRSTLTPGDPVQLSWHCPLPGAPARYITEAAITGWITFARQLLAEPAAPLSVHFRHVAPVRSERYADWFGCPVHFEAGFDGVMLAPAMLSLPLTSADPGLNQMMEREAAALLADYDAGTNLANAVRSHLYRMLADGEPGLEAVAGRMGLAARTLQSRLHRQGVSFQELLDGLRRSLAEIYLRDPALGLTDIALLLGFAEQSSFNRAFRRWRGQSPTAFRRQQ</sequence>
<proteinExistence type="predicted"/>
<evidence type="ECO:0000256" key="2">
    <source>
        <dbReference type="ARBA" id="ARBA00023125"/>
    </source>
</evidence>
<evidence type="ECO:0000313" key="6">
    <source>
        <dbReference type="Proteomes" id="UP000006764"/>
    </source>
</evidence>
<dbReference type="Pfam" id="PF12625">
    <property type="entry name" value="Arabinose_bd"/>
    <property type="match status" value="1"/>
</dbReference>
<keyword evidence="1" id="KW-0805">Transcription regulation</keyword>
<dbReference type="InterPro" id="IPR018060">
    <property type="entry name" value="HTH_AraC"/>
</dbReference>
<dbReference type="PANTHER" id="PTHR47894:SF1">
    <property type="entry name" value="HTH-TYPE TRANSCRIPTIONAL REGULATOR VQSM"/>
    <property type="match status" value="1"/>
</dbReference>
<dbReference type="PANTHER" id="PTHR47894">
    <property type="entry name" value="HTH-TYPE TRANSCRIPTIONAL REGULATOR GADX"/>
    <property type="match status" value="1"/>
</dbReference>
<dbReference type="GO" id="GO:0005829">
    <property type="term" value="C:cytosol"/>
    <property type="evidence" value="ECO:0007669"/>
    <property type="project" value="TreeGrafter"/>
</dbReference>
<dbReference type="InterPro" id="IPR009057">
    <property type="entry name" value="Homeodomain-like_sf"/>
</dbReference>
<protein>
    <submittedName>
        <fullName evidence="5">AraC family transcriptional regulator</fullName>
    </submittedName>
</protein>
<dbReference type="RefSeq" id="WP_008734025.1">
    <property type="nucleotide sequence ID" value="NZ_CP004387.1"/>
</dbReference>
<dbReference type="KEGG" id="apac:S7S_13980"/>
<evidence type="ECO:0000313" key="5">
    <source>
        <dbReference type="EMBL" id="AJD49208.1"/>
    </source>
</evidence>
<evidence type="ECO:0000256" key="1">
    <source>
        <dbReference type="ARBA" id="ARBA00023015"/>
    </source>
</evidence>
<dbReference type="GO" id="GO:0000976">
    <property type="term" value="F:transcription cis-regulatory region binding"/>
    <property type="evidence" value="ECO:0007669"/>
    <property type="project" value="TreeGrafter"/>
</dbReference>
<dbReference type="InterPro" id="IPR032687">
    <property type="entry name" value="AraC-type_N"/>
</dbReference>
<dbReference type="Gene3D" id="1.10.10.60">
    <property type="entry name" value="Homeodomain-like"/>
    <property type="match status" value="1"/>
</dbReference>
<keyword evidence="3" id="KW-0804">Transcription</keyword>